<feature type="region of interest" description="Disordered" evidence="1">
    <location>
        <begin position="299"/>
        <end position="322"/>
    </location>
</feature>
<feature type="compositionally biased region" description="Polar residues" evidence="1">
    <location>
        <begin position="1093"/>
        <end position="1104"/>
    </location>
</feature>
<proteinExistence type="predicted"/>
<feature type="region of interest" description="Disordered" evidence="1">
    <location>
        <begin position="913"/>
        <end position="949"/>
    </location>
</feature>
<feature type="non-terminal residue" evidence="2">
    <location>
        <position position="1104"/>
    </location>
</feature>
<feature type="compositionally biased region" description="Polar residues" evidence="1">
    <location>
        <begin position="1"/>
        <end position="14"/>
    </location>
</feature>
<feature type="region of interest" description="Disordered" evidence="1">
    <location>
        <begin position="455"/>
        <end position="483"/>
    </location>
</feature>
<keyword evidence="3" id="KW-1185">Reference proteome</keyword>
<evidence type="ECO:0000313" key="3">
    <source>
        <dbReference type="Proteomes" id="UP000271241"/>
    </source>
</evidence>
<dbReference type="EMBL" id="KZ993433">
    <property type="protein sequence ID" value="RKP04815.1"/>
    <property type="molecule type" value="Genomic_DNA"/>
</dbReference>
<dbReference type="Proteomes" id="UP000271241">
    <property type="component" value="Unassembled WGS sequence"/>
</dbReference>
<dbReference type="OrthoDB" id="10690300at2759"/>
<dbReference type="AlphaFoldDB" id="A0A4P9XGP1"/>
<reference evidence="3" key="1">
    <citation type="journal article" date="2018" name="Nat. Microbiol.">
        <title>Leveraging single-cell genomics to expand the fungal tree of life.</title>
        <authorList>
            <person name="Ahrendt S.R."/>
            <person name="Quandt C.A."/>
            <person name="Ciobanu D."/>
            <person name="Clum A."/>
            <person name="Salamov A."/>
            <person name="Andreopoulos B."/>
            <person name="Cheng J.F."/>
            <person name="Woyke T."/>
            <person name="Pelin A."/>
            <person name="Henrissat B."/>
            <person name="Reynolds N.K."/>
            <person name="Benny G.L."/>
            <person name="Smith M.E."/>
            <person name="James T.Y."/>
            <person name="Grigoriev I.V."/>
        </authorList>
    </citation>
    <scope>NUCLEOTIDE SEQUENCE [LARGE SCALE GENOMIC DNA]</scope>
    <source>
        <strain evidence="3">RSA 1356</strain>
    </source>
</reference>
<feature type="region of interest" description="Disordered" evidence="1">
    <location>
        <begin position="1003"/>
        <end position="1104"/>
    </location>
</feature>
<evidence type="ECO:0000256" key="1">
    <source>
        <dbReference type="SAM" id="MobiDB-lite"/>
    </source>
</evidence>
<sequence length="1104" mass="119642">MDDQSDVSADSSTVFPELGHAGETSGAEDGAGRVTVNLPKESRSAAVRVRLPNPPLSNAVSPHFVGTPQRVPSPSPLLPPFGSSGPGMGRMTESVPAAVHLMRRSSSMRSATASEQLMQAGPDSWTDWRGSPLTEEFEVLHYDDLLAAGREVHQVGLEGMHGYEVYAEASHPGLGPQFPPPTEYYYPPGGPPGSSALSDWGEMVRVISPEDQEGRMEAWHIAPYAEQDVHYRMPRRYTLESQVTVPDTEYSMNVYRPMYAGDASSVHGHPSMQYAMPNDSDSMIVSGYSEAPSVKADAHYADQQHHHHHHQQQHLHHIQHHHPGAMEQMDALFCDGSEYSEEYVASYVGQHGGTGVYEEHPYESLEEMAHSIDAEHPPPPYKMAALAPAPLAAMHEARAHLGVSPQPEELPEGTPITTYSTVTPSQAGSPGNYEMVGYAYDTSIDGAHTFGGFDHDADPERTRSRAGYERPSAHTELERETMHSPVSSHMAVAGSEHPGLPSARLTPNVAWSTVVGPATRPPSRNVSRAVSPFAESDKENVVAAEQRELGGENREATNLHMPHAHDHTLMPHLGGATRDEYLAMPGTAPPASPVYPIDPFVCDTRASSNTLELAQERTEELQRQAMASMFGHPSLQTVVEQPMLASSPPHHPLPALQPQPPPVMHHRLRAMDMKQGGQQEVRMASTPLACNVVDDDAFGVRARLASEAATPRLSASIAVQVPALDSPRLQVETTDSKVDACASDVSFTGSPALLQRKEPVVTASATTQTDTVVAPVGVADSAEPAGDSPAVLAQAQATTAVISVDDGASADAKVVETPAAVAAAAVKPTTQAVDDKPAESSEVHAVVDTRRWKTAQEWRRVILPGPTTRDLPMHSDYSHWSIDSARNITAMPSLHTGAFGPWDGARALGADSRVGGMYSDDDGKGDRSGQFGGDSDDDESSGHHVLPHYRARMDMRRSTSFLADAREEYAMSPPSAGYWSYHGSVGKHGQKCLHGERMYDSMSDIQDRSRADRRRIDDVWTPEKGQEEPTEKAKDAAKEKKLAISATKGRRHRDEKGEDGHRRRHDHRRSGSDESRSRASDRSSDSRECTCPQHGSRSPNSSDA</sequence>
<gene>
    <name evidence="2" type="ORF">THASP1DRAFT_33374</name>
</gene>
<feature type="compositionally biased region" description="Basic and acidic residues" evidence="1">
    <location>
        <begin position="1052"/>
        <end position="1061"/>
    </location>
</feature>
<protein>
    <submittedName>
        <fullName evidence="2">Uncharacterized protein</fullName>
    </submittedName>
</protein>
<feature type="compositionally biased region" description="Basic and acidic residues" evidence="1">
    <location>
        <begin position="1069"/>
        <end position="1088"/>
    </location>
</feature>
<organism evidence="2 3">
    <name type="scientific">Thamnocephalis sphaerospora</name>
    <dbReference type="NCBI Taxonomy" id="78915"/>
    <lineage>
        <taxon>Eukaryota</taxon>
        <taxon>Fungi</taxon>
        <taxon>Fungi incertae sedis</taxon>
        <taxon>Zoopagomycota</taxon>
        <taxon>Zoopagomycotina</taxon>
        <taxon>Zoopagomycetes</taxon>
        <taxon>Zoopagales</taxon>
        <taxon>Sigmoideomycetaceae</taxon>
        <taxon>Thamnocephalis</taxon>
    </lineage>
</organism>
<feature type="compositionally biased region" description="Basic residues" evidence="1">
    <location>
        <begin position="305"/>
        <end position="322"/>
    </location>
</feature>
<evidence type="ECO:0000313" key="2">
    <source>
        <dbReference type="EMBL" id="RKP04815.1"/>
    </source>
</evidence>
<accession>A0A4P9XGP1</accession>
<feature type="region of interest" description="Disordered" evidence="1">
    <location>
        <begin position="1"/>
        <end position="43"/>
    </location>
</feature>
<feature type="compositionally biased region" description="Basic and acidic residues" evidence="1">
    <location>
        <begin position="1024"/>
        <end position="1042"/>
    </location>
</feature>
<name>A0A4P9XGP1_9FUNG</name>
<feature type="compositionally biased region" description="Basic and acidic residues" evidence="1">
    <location>
        <begin position="455"/>
        <end position="482"/>
    </location>
</feature>
<feature type="compositionally biased region" description="Basic and acidic residues" evidence="1">
    <location>
        <begin position="1003"/>
        <end position="1018"/>
    </location>
</feature>